<dbReference type="GO" id="GO:0031966">
    <property type="term" value="C:mitochondrial membrane"/>
    <property type="evidence" value="ECO:0007669"/>
    <property type="project" value="UniProtKB-SubCell"/>
</dbReference>
<proteinExistence type="inferred from homology"/>
<organism evidence="10 11">
    <name type="scientific">Chondrus crispus</name>
    <name type="common">Carrageen Irish moss</name>
    <name type="synonym">Polymorpha crispa</name>
    <dbReference type="NCBI Taxonomy" id="2769"/>
    <lineage>
        <taxon>Eukaryota</taxon>
        <taxon>Rhodophyta</taxon>
        <taxon>Florideophyceae</taxon>
        <taxon>Rhodymeniophycidae</taxon>
        <taxon>Gigartinales</taxon>
        <taxon>Gigartinaceae</taxon>
        <taxon>Chondrus</taxon>
    </lineage>
</organism>
<evidence type="ECO:0000256" key="5">
    <source>
        <dbReference type="ARBA" id="ARBA00022781"/>
    </source>
</evidence>
<comment type="similarity">
    <text evidence="2">Belongs to the ATPase g subunit family.</text>
</comment>
<dbReference type="Proteomes" id="UP000012073">
    <property type="component" value="Unassembled WGS sequence"/>
</dbReference>
<dbReference type="Pfam" id="PF04718">
    <property type="entry name" value="ATP-synt_G"/>
    <property type="match status" value="1"/>
</dbReference>
<dbReference type="Gramene" id="CDF38496">
    <property type="protein sequence ID" value="CDF38496"/>
    <property type="gene ID" value="CHC_T00001105001"/>
</dbReference>
<keyword evidence="5" id="KW-0375">Hydrogen ion transport</keyword>
<keyword evidence="8" id="KW-0472">Membrane</keyword>
<keyword evidence="3" id="KW-0813">Transport</keyword>
<dbReference type="OrthoDB" id="437at2759"/>
<evidence type="ECO:0000256" key="6">
    <source>
        <dbReference type="ARBA" id="ARBA00023065"/>
    </source>
</evidence>
<dbReference type="EMBL" id="HG001939">
    <property type="protein sequence ID" value="CDF38496.1"/>
    <property type="molecule type" value="Genomic_DNA"/>
</dbReference>
<dbReference type="RefSeq" id="XP_005718389.1">
    <property type="nucleotide sequence ID" value="XM_005718332.1"/>
</dbReference>
<dbReference type="KEGG" id="ccp:CHC_T00001105001"/>
<dbReference type="GO" id="GO:0015078">
    <property type="term" value="F:proton transmembrane transporter activity"/>
    <property type="evidence" value="ECO:0007669"/>
    <property type="project" value="InterPro"/>
</dbReference>
<evidence type="ECO:0000256" key="3">
    <source>
        <dbReference type="ARBA" id="ARBA00022448"/>
    </source>
</evidence>
<comment type="subcellular location">
    <subcellularLocation>
        <location evidence="1">Mitochondrion membrane</location>
    </subcellularLocation>
</comment>
<keyword evidence="9" id="KW-0066">ATP synthesis</keyword>
<evidence type="ECO:0000313" key="10">
    <source>
        <dbReference type="EMBL" id="CDF38496.1"/>
    </source>
</evidence>
<dbReference type="GeneID" id="17326107"/>
<evidence type="ECO:0000256" key="7">
    <source>
        <dbReference type="ARBA" id="ARBA00023128"/>
    </source>
</evidence>
<evidence type="ECO:0000256" key="1">
    <source>
        <dbReference type="ARBA" id="ARBA00004325"/>
    </source>
</evidence>
<dbReference type="PhylomeDB" id="R7QM08"/>
<keyword evidence="4" id="KW-0138">CF(0)</keyword>
<dbReference type="GO" id="GO:0045259">
    <property type="term" value="C:proton-transporting ATP synthase complex"/>
    <property type="evidence" value="ECO:0007669"/>
    <property type="project" value="UniProtKB-KW"/>
</dbReference>
<protein>
    <submittedName>
        <fullName evidence="10">Uncharacterized protein</fullName>
    </submittedName>
</protein>
<dbReference type="InterPro" id="IPR006808">
    <property type="entry name" value="ATP_synth_F0_gsu_mt"/>
</dbReference>
<keyword evidence="7" id="KW-0496">Mitochondrion</keyword>
<evidence type="ECO:0000256" key="2">
    <source>
        <dbReference type="ARBA" id="ARBA00005699"/>
    </source>
</evidence>
<dbReference type="GO" id="GO:0015986">
    <property type="term" value="P:proton motive force-driven ATP synthesis"/>
    <property type="evidence" value="ECO:0007669"/>
    <property type="project" value="InterPro"/>
</dbReference>
<name>R7QM08_CHOCR</name>
<keyword evidence="6" id="KW-0406">Ion transport</keyword>
<gene>
    <name evidence="10" type="ORF">CHC_T00001105001</name>
</gene>
<sequence>MHTNQTGRGFSTHARDAIATHSHPALHTLASQSHSSTCPLPTDRSSFSSATILLRGITKMASMMKEIAKRSANMVVKGSTPEAWETTSKLRSQYLYTTLDSMPARFADASKEWASLRAKIMSRDFTINDIGVGAARAAEIYAFYIVGRVLGSRSFST</sequence>
<dbReference type="AlphaFoldDB" id="R7QM08"/>
<accession>R7QM08</accession>
<evidence type="ECO:0000256" key="9">
    <source>
        <dbReference type="ARBA" id="ARBA00023310"/>
    </source>
</evidence>
<evidence type="ECO:0000256" key="4">
    <source>
        <dbReference type="ARBA" id="ARBA00022547"/>
    </source>
</evidence>
<reference evidence="11" key="1">
    <citation type="journal article" date="2013" name="Proc. Natl. Acad. Sci. U.S.A.">
        <title>Genome structure and metabolic features in the red seaweed Chondrus crispus shed light on evolution of the Archaeplastida.</title>
        <authorList>
            <person name="Collen J."/>
            <person name="Porcel B."/>
            <person name="Carre W."/>
            <person name="Ball S.G."/>
            <person name="Chaparro C."/>
            <person name="Tonon T."/>
            <person name="Barbeyron T."/>
            <person name="Michel G."/>
            <person name="Noel B."/>
            <person name="Valentin K."/>
            <person name="Elias M."/>
            <person name="Artiguenave F."/>
            <person name="Arun A."/>
            <person name="Aury J.M."/>
            <person name="Barbosa-Neto J.F."/>
            <person name="Bothwell J.H."/>
            <person name="Bouget F.Y."/>
            <person name="Brillet L."/>
            <person name="Cabello-Hurtado F."/>
            <person name="Capella-Gutierrez S."/>
            <person name="Charrier B."/>
            <person name="Cladiere L."/>
            <person name="Cock J.M."/>
            <person name="Coelho S.M."/>
            <person name="Colleoni C."/>
            <person name="Czjzek M."/>
            <person name="Da Silva C."/>
            <person name="Delage L."/>
            <person name="Denoeud F."/>
            <person name="Deschamps P."/>
            <person name="Dittami S.M."/>
            <person name="Gabaldon T."/>
            <person name="Gachon C.M."/>
            <person name="Groisillier A."/>
            <person name="Herve C."/>
            <person name="Jabbari K."/>
            <person name="Katinka M."/>
            <person name="Kloareg B."/>
            <person name="Kowalczyk N."/>
            <person name="Labadie K."/>
            <person name="Leblanc C."/>
            <person name="Lopez P.J."/>
            <person name="McLachlan D.H."/>
            <person name="Meslet-Cladiere L."/>
            <person name="Moustafa A."/>
            <person name="Nehr Z."/>
            <person name="Nyvall Collen P."/>
            <person name="Panaud O."/>
            <person name="Partensky F."/>
            <person name="Poulain J."/>
            <person name="Rensing S.A."/>
            <person name="Rousvoal S."/>
            <person name="Samson G."/>
            <person name="Symeonidi A."/>
            <person name="Weissenbach J."/>
            <person name="Zambounis A."/>
            <person name="Wincker P."/>
            <person name="Boyen C."/>
        </authorList>
    </citation>
    <scope>NUCLEOTIDE SEQUENCE [LARGE SCALE GENOMIC DNA]</scope>
    <source>
        <strain evidence="11">cv. Stackhouse</strain>
    </source>
</reference>
<evidence type="ECO:0000256" key="8">
    <source>
        <dbReference type="ARBA" id="ARBA00023136"/>
    </source>
</evidence>
<keyword evidence="11" id="KW-1185">Reference proteome</keyword>
<evidence type="ECO:0000313" key="11">
    <source>
        <dbReference type="Proteomes" id="UP000012073"/>
    </source>
</evidence>